<feature type="transmembrane region" description="Helical" evidence="1">
    <location>
        <begin position="214"/>
        <end position="236"/>
    </location>
</feature>
<reference evidence="2" key="1">
    <citation type="submission" date="2017-05" db="EMBL/GenBank/DDBJ databases">
        <title>The Genome Sequence of Enterococcus sp. 9E7_DIV0242.</title>
        <authorList>
            <consortium name="The Broad Institute Genomics Platform"/>
            <consortium name="The Broad Institute Genomic Center for Infectious Diseases"/>
            <person name="Earl A."/>
            <person name="Manson A."/>
            <person name="Schwartman J."/>
            <person name="Gilmore M."/>
            <person name="Abouelleil A."/>
            <person name="Cao P."/>
            <person name="Chapman S."/>
            <person name="Cusick C."/>
            <person name="Shea T."/>
            <person name="Young S."/>
            <person name="Neafsey D."/>
            <person name="Nusbaum C."/>
            <person name="Birren B."/>
        </authorList>
    </citation>
    <scope>NUCLEOTIDE SEQUENCE [LARGE SCALE GENOMIC DNA]</scope>
    <source>
        <strain evidence="2">9E7_DIV0242</strain>
    </source>
</reference>
<accession>A0A2C9XNK6</accession>
<feature type="transmembrane region" description="Helical" evidence="1">
    <location>
        <begin position="283"/>
        <end position="301"/>
    </location>
</feature>
<evidence type="ECO:0000256" key="1">
    <source>
        <dbReference type="SAM" id="Phobius"/>
    </source>
</evidence>
<name>A0A2C9XNK6_9ENTE</name>
<feature type="transmembrane region" description="Helical" evidence="1">
    <location>
        <begin position="167"/>
        <end position="184"/>
    </location>
</feature>
<evidence type="ECO:0000313" key="2">
    <source>
        <dbReference type="EMBL" id="OTP06713.1"/>
    </source>
</evidence>
<reference evidence="3" key="2">
    <citation type="submission" date="2017-05" db="EMBL/GenBank/DDBJ databases">
        <authorList>
            <consortium name="The Broad Institute Genomics Platform"/>
            <consortium name="The Broad Institute Genomic Center for Infectious Diseases"/>
            <person name="Earl A."/>
            <person name="Manson A."/>
            <person name="Schwartman J."/>
            <person name="Gilmore M."/>
            <person name="Abouelleil A."/>
            <person name="Cao P."/>
            <person name="Chapman S."/>
            <person name="Cusick C."/>
            <person name="Shea T."/>
            <person name="Young S."/>
            <person name="Neafsey D."/>
            <person name="Nusbaum C."/>
            <person name="Birren B."/>
        </authorList>
    </citation>
    <scope>NUCLEOTIDE SEQUENCE</scope>
    <source>
        <strain evidence="3">9E7_DIV0242</strain>
    </source>
</reference>
<feature type="transmembrane region" description="Helical" evidence="1">
    <location>
        <begin position="89"/>
        <end position="115"/>
    </location>
</feature>
<feature type="transmembrane region" description="Helical" evidence="1">
    <location>
        <begin position="190"/>
        <end position="207"/>
    </location>
</feature>
<dbReference type="RefSeq" id="WP_170924918.1">
    <property type="nucleotide sequence ID" value="NZ_CP147247.1"/>
</dbReference>
<evidence type="ECO:0000313" key="3">
    <source>
        <dbReference type="EMBL" id="WYJ91646.1"/>
    </source>
</evidence>
<keyword evidence="1" id="KW-0812">Transmembrane</keyword>
<dbReference type="InterPro" id="IPR025686">
    <property type="entry name" value="Glucos_trans_II"/>
</dbReference>
<organism evidence="2">
    <name type="scientific">Candidatus Enterococcus clewellii</name>
    <dbReference type="NCBI Taxonomy" id="1834193"/>
    <lineage>
        <taxon>Bacteria</taxon>
        <taxon>Bacillati</taxon>
        <taxon>Bacillota</taxon>
        <taxon>Bacilli</taxon>
        <taxon>Lactobacillales</taxon>
        <taxon>Enterococcaceae</taxon>
        <taxon>Enterococcus</taxon>
    </lineage>
</organism>
<evidence type="ECO:0000313" key="4">
    <source>
        <dbReference type="Proteomes" id="UP000195141"/>
    </source>
</evidence>
<keyword evidence="1" id="KW-0472">Membrane</keyword>
<keyword evidence="1" id="KW-1133">Transmembrane helix</keyword>
<protein>
    <recommendedName>
        <fullName evidence="5">Glycosyltransferase RgtA/B/C/D-like domain-containing protein</fullName>
    </recommendedName>
</protein>
<evidence type="ECO:0008006" key="5">
    <source>
        <dbReference type="Google" id="ProtNLM"/>
    </source>
</evidence>
<dbReference type="EMBL" id="CP147247">
    <property type="protein sequence ID" value="WYJ91646.1"/>
    <property type="molecule type" value="Genomic_DNA"/>
</dbReference>
<reference evidence="3" key="3">
    <citation type="submission" date="2024-03" db="EMBL/GenBank/DDBJ databases">
        <title>The Genome Sequence of Enterococcus sp. DIV0242b.</title>
        <authorList>
            <consortium name="The Broad Institute Genomics Platform"/>
            <consortium name="The Broad Institute Microbial Omics Core"/>
            <consortium name="The Broad Institute Genomic Center for Infectious Diseases"/>
            <person name="Earl A."/>
            <person name="Manson A."/>
            <person name="Gilmore M."/>
            <person name="Schwartman J."/>
            <person name="Shea T."/>
            <person name="Abouelleil A."/>
            <person name="Cao P."/>
            <person name="Chapman S."/>
            <person name="Cusick C."/>
            <person name="Young S."/>
            <person name="Neafsey D."/>
            <person name="Nusbaum C."/>
            <person name="Birren B."/>
        </authorList>
    </citation>
    <scope>NUCLEOTIDE SEQUENCE</scope>
    <source>
        <strain evidence="3">9E7_DIV0242</strain>
    </source>
</reference>
<proteinExistence type="predicted"/>
<dbReference type="EMBL" id="NGMM01000025">
    <property type="protein sequence ID" value="OTP06713.1"/>
    <property type="molecule type" value="Genomic_DNA"/>
</dbReference>
<feature type="transmembrane region" description="Helical" evidence="1">
    <location>
        <begin position="359"/>
        <end position="377"/>
    </location>
</feature>
<feature type="transmembrane region" description="Helical" evidence="1">
    <location>
        <begin position="308"/>
        <end position="328"/>
    </location>
</feature>
<dbReference type="Pfam" id="PF14264">
    <property type="entry name" value="Glucos_trans_II"/>
    <property type="match status" value="1"/>
</dbReference>
<keyword evidence="4" id="KW-1185">Reference proteome</keyword>
<feature type="transmembrane region" description="Helical" evidence="1">
    <location>
        <begin position="21"/>
        <end position="39"/>
    </location>
</feature>
<dbReference type="Proteomes" id="UP000195141">
    <property type="component" value="Chromosome"/>
</dbReference>
<gene>
    <name evidence="3" type="ORF">A5888_003414</name>
    <name evidence="2" type="ORF">A5888_004214</name>
</gene>
<sequence length="506" mass="57376">MNKKNLKERTSLGLFLTEKKFYALFCFLIIALTYWPKIVFENYSIDTEDFIANGKENGFMQWLSIGRYGLFLMKQFITGYELNIRVANVVTYTILCVIVIYLGYIFFQVCGGLSASELSVIPLLFSTSAILLEQFNFVLQSVEVAFSYLLIFLSVHLIYLSTERKNGAYLIGSVLFCVMGFSVYPSNYVAFVAFSIMVILCLLINMAQLSFTQYLIFISPYVVVFVVSLILNNLLFQLFLTLYDAPKIDYVESGIIWGKKPLGKIFEGMGTELEKIYLSPNNVYYTYALPLGIILTIFLLLTRTKNRLWLMFSALGLLLVSNANIFVLGQIGPVRTLAPVLPLFTAFLYLFVSHRISKWPVKVAVFCFAIFFGGIQMKQTNHFGIQEKNKFQEEVAYVQQITDKLKNQGVTDLSAYKLVALGAKHFPVDDEDYQGDVLGKSFFEWDHGSSIGSSGRIGGFLNTLGYKVQKINAKDYKKAQQNVQEQPMQVDDVRVVDDLIIIKISG</sequence>
<feature type="transmembrane region" description="Helical" evidence="1">
    <location>
        <begin position="135"/>
        <end position="160"/>
    </location>
</feature>
<dbReference type="AlphaFoldDB" id="A0A2C9XNK6"/>
<feature type="transmembrane region" description="Helical" evidence="1">
    <location>
        <begin position="334"/>
        <end position="352"/>
    </location>
</feature>
<feature type="transmembrane region" description="Helical" evidence="1">
    <location>
        <begin position="59"/>
        <end position="77"/>
    </location>
</feature>